<proteinExistence type="predicted"/>
<evidence type="ECO:0000256" key="1">
    <source>
        <dbReference type="SAM" id="MobiDB-lite"/>
    </source>
</evidence>
<feature type="compositionally biased region" description="Basic and acidic residues" evidence="1">
    <location>
        <begin position="858"/>
        <end position="906"/>
    </location>
</feature>
<dbReference type="EMBL" id="CAJOBA010037762">
    <property type="protein sequence ID" value="CAF4048239.1"/>
    <property type="molecule type" value="Genomic_DNA"/>
</dbReference>
<feature type="compositionally biased region" description="Basic and acidic residues" evidence="1">
    <location>
        <begin position="530"/>
        <end position="543"/>
    </location>
</feature>
<evidence type="ECO:0000313" key="3">
    <source>
        <dbReference type="EMBL" id="CAF4048239.1"/>
    </source>
</evidence>
<feature type="compositionally biased region" description="Polar residues" evidence="1">
    <location>
        <begin position="509"/>
        <end position="529"/>
    </location>
</feature>
<reference evidence="2" key="1">
    <citation type="submission" date="2021-02" db="EMBL/GenBank/DDBJ databases">
        <authorList>
            <person name="Nowell W R."/>
        </authorList>
    </citation>
    <scope>NUCLEOTIDE SEQUENCE</scope>
</reference>
<dbReference type="EMBL" id="CAJNOK010016211">
    <property type="protein sequence ID" value="CAF1240721.1"/>
    <property type="molecule type" value="Genomic_DNA"/>
</dbReference>
<gene>
    <name evidence="2" type="ORF">OVA965_LOCUS25811</name>
    <name evidence="3" type="ORF">TMI583_LOCUS26544</name>
</gene>
<feature type="region of interest" description="Disordered" evidence="1">
    <location>
        <begin position="509"/>
        <end position="547"/>
    </location>
</feature>
<accession>A0A8S2EJD0</accession>
<dbReference type="AlphaFoldDB" id="A0A8S2EJD0"/>
<evidence type="ECO:0000313" key="2">
    <source>
        <dbReference type="EMBL" id="CAF1240721.1"/>
    </source>
</evidence>
<name>A0A8S2EJD0_9BILA</name>
<feature type="region of interest" description="Disordered" evidence="1">
    <location>
        <begin position="854"/>
        <end position="911"/>
    </location>
</feature>
<sequence length="1152" mass="133389">MPAPLINQLTAIEDNYDAIRKMSSFDSATFKQLNDFINACLNLTSDAVFLYLLKRTAFQLIEYVGGYLLKEWHKERINFNDEKLKFLNNVGLLNIKIALSLQLNADVDLVKTLVFFNDNNDVFNILISILINIHDLDGKLLENIHSIFDAISHFEHNCFSRETENKFLLLNNEIEKILLSDEYEQYLRELATIDLQNVTPKHVFYIGTCTFSMGIHLSCKTIDKTNNKESLIEHYLPIYRDILINYSKNQNSNSLYCVIGIITYLINYALVNMDQHKRDEELLVSLLTIVLDEQYYSSISSTWINNQTILIDRILSYILVDSVDNDHIIRQAIKDNNNFSKLSSTSNIGINTMMNVLLTINLTISTLTMVEKLIGYIKSAFVNCNNVPTILLNTFLQIAKLPHVQQIIASTEDKLQLFIHIAKYYGELNDVLYRPTAAAAYHILWALSFHDHIKTQLKKNTEFKLTLYQLYDINNTNEQLTYIITQLLQNLDETIETIANSETTTPDYIQINSRKSSSNEDSQDTTTNDFRYRTTDDITQKQDEEADDVDENYGYQTITRFKSGSPTSQVDNHKTITRQNAEVDRLKSSLVEDAQDTRRNDFRYHTTDDITQNQDEEADDVNENYDYQTITRFKSGSPRSYVENDTKIIYRNADVDRREGSLDEEVQDTRTNHFSYRTTEDITQTKDEEADDVDENYDYQTTTRFKSGSPTSYVENDTKITYRNADIDRREGSSVEDAQDTRTNHFSYRTTEDITQKQDEKADDIDENYGYQTITRFKSGSPTSQVDNQKTIMRQTTDVDRRKSLLDEEAQDTRTNDFRYRTNGDLTQKEDEKVDDVDENYGYATIIRLKPGAATSRVDNHKTITDRNADVDRRKSSSVEDAQDTRRNDFRYRTNDDVTQKEHGAADDVEENYEYPTFTTFKSGSPTSHVGITTKITYWNAEVDRRKSSSDEEAQDTRTSDFRRSTTNDDAKRGDLLMDRRSEGKIYQNVSRLQAGLRSETTFKKMDAIKSKVIESETNEKYQEIPLTMWTNKQVVEWCKDNGLTAFGRLLVNYDGKSIIKLYELSKQNSSKTIDLLKSDYQRIANNEIDSNQLSVLDIIHFQLEVEKYYPKRVSMKITNNNNKVHIDEISTAKKQHKNSPRSPKAKVCTIL</sequence>
<comment type="caution">
    <text evidence="2">The sequence shown here is derived from an EMBL/GenBank/DDBJ whole genome shotgun (WGS) entry which is preliminary data.</text>
</comment>
<protein>
    <submittedName>
        <fullName evidence="2">Uncharacterized protein</fullName>
    </submittedName>
</protein>
<dbReference type="Proteomes" id="UP000677228">
    <property type="component" value="Unassembled WGS sequence"/>
</dbReference>
<feature type="region of interest" description="Disordered" evidence="1">
    <location>
        <begin position="944"/>
        <end position="977"/>
    </location>
</feature>
<dbReference type="Proteomes" id="UP000682733">
    <property type="component" value="Unassembled WGS sequence"/>
</dbReference>
<evidence type="ECO:0000313" key="4">
    <source>
        <dbReference type="Proteomes" id="UP000677228"/>
    </source>
</evidence>
<organism evidence="2 4">
    <name type="scientific">Didymodactylos carnosus</name>
    <dbReference type="NCBI Taxonomy" id="1234261"/>
    <lineage>
        <taxon>Eukaryota</taxon>
        <taxon>Metazoa</taxon>
        <taxon>Spiralia</taxon>
        <taxon>Gnathifera</taxon>
        <taxon>Rotifera</taxon>
        <taxon>Eurotatoria</taxon>
        <taxon>Bdelloidea</taxon>
        <taxon>Philodinida</taxon>
        <taxon>Philodinidae</taxon>
        <taxon>Didymodactylos</taxon>
    </lineage>
</organism>